<dbReference type="CDD" id="cd00448">
    <property type="entry name" value="YjgF_YER057c_UK114_family"/>
    <property type="match status" value="1"/>
</dbReference>
<dbReference type="SUPFAM" id="SSF55298">
    <property type="entry name" value="YjgF-like"/>
    <property type="match status" value="1"/>
</dbReference>
<keyword evidence="2" id="KW-1185">Reference proteome</keyword>
<keyword evidence="1" id="KW-0378">Hydrolase</keyword>
<dbReference type="RefSeq" id="WP_377044221.1">
    <property type="nucleotide sequence ID" value="NZ_JBHLUN010000006.1"/>
</dbReference>
<dbReference type="PANTHER" id="PTHR43857">
    <property type="entry name" value="BLR7761 PROTEIN"/>
    <property type="match status" value="1"/>
</dbReference>
<dbReference type="EC" id="3.5.-.-" evidence="1"/>
<proteinExistence type="predicted"/>
<sequence length="130" mass="13703">MAAISLSNPEGVHAPQAAYSHAALVEGPGRRLVISAQAGVMPDGRISAQGNAQIDQAFQNLEAVLRANGMEPANVVKLTAFLTDRMLVTPWRRRRDSFLAGHAAAATLVLVSGFADPRFVVEIEAEAVAA</sequence>
<dbReference type="InterPro" id="IPR006175">
    <property type="entry name" value="YjgF/YER057c/UK114"/>
</dbReference>
<dbReference type="Pfam" id="PF01042">
    <property type="entry name" value="Ribonuc_L-PSP"/>
    <property type="match status" value="1"/>
</dbReference>
<evidence type="ECO:0000313" key="1">
    <source>
        <dbReference type="EMBL" id="MFC0408469.1"/>
    </source>
</evidence>
<dbReference type="Gene3D" id="3.30.1330.40">
    <property type="entry name" value="RutC-like"/>
    <property type="match status" value="1"/>
</dbReference>
<dbReference type="InterPro" id="IPR035959">
    <property type="entry name" value="RutC-like_sf"/>
</dbReference>
<dbReference type="Proteomes" id="UP001589865">
    <property type="component" value="Unassembled WGS sequence"/>
</dbReference>
<protein>
    <submittedName>
        <fullName evidence="1">RidA family protein</fullName>
        <ecNumber evidence="1">3.5.-.-</ecNumber>
    </submittedName>
</protein>
<evidence type="ECO:0000313" key="2">
    <source>
        <dbReference type="Proteomes" id="UP001589865"/>
    </source>
</evidence>
<dbReference type="EMBL" id="JBHLUN010000006">
    <property type="protein sequence ID" value="MFC0408469.1"/>
    <property type="molecule type" value="Genomic_DNA"/>
</dbReference>
<reference evidence="1 2" key="1">
    <citation type="submission" date="2024-09" db="EMBL/GenBank/DDBJ databases">
        <authorList>
            <person name="Sun Q."/>
            <person name="Mori K."/>
        </authorList>
    </citation>
    <scope>NUCLEOTIDE SEQUENCE [LARGE SCALE GENOMIC DNA]</scope>
    <source>
        <strain evidence="1 2">TBRC 5777</strain>
    </source>
</reference>
<dbReference type="GO" id="GO:0016787">
    <property type="term" value="F:hydrolase activity"/>
    <property type="evidence" value="ECO:0007669"/>
    <property type="project" value="UniProtKB-KW"/>
</dbReference>
<organism evidence="1 2">
    <name type="scientific">Roseomonas elaeocarpi</name>
    <dbReference type="NCBI Taxonomy" id="907779"/>
    <lineage>
        <taxon>Bacteria</taxon>
        <taxon>Pseudomonadati</taxon>
        <taxon>Pseudomonadota</taxon>
        <taxon>Alphaproteobacteria</taxon>
        <taxon>Acetobacterales</taxon>
        <taxon>Roseomonadaceae</taxon>
        <taxon>Roseomonas</taxon>
    </lineage>
</organism>
<comment type="caution">
    <text evidence="1">The sequence shown here is derived from an EMBL/GenBank/DDBJ whole genome shotgun (WGS) entry which is preliminary data.</text>
</comment>
<accession>A0ABV6JRX1</accession>
<name>A0ABV6JRX1_9PROT</name>
<gene>
    <name evidence="1" type="ORF">ACFFGY_09440</name>
</gene>
<dbReference type="PANTHER" id="PTHR43857:SF1">
    <property type="entry name" value="YJGH FAMILY PROTEIN"/>
    <property type="match status" value="1"/>
</dbReference>